<gene>
    <name evidence="4" type="ORF">SVIM_LOCUS459841</name>
</gene>
<name>A0A6N2N3Y8_SALVM</name>
<dbReference type="InterPro" id="IPR036938">
    <property type="entry name" value="PAP2/HPO_sf"/>
</dbReference>
<dbReference type="GO" id="GO:0008610">
    <property type="term" value="P:lipid biosynthetic process"/>
    <property type="evidence" value="ECO:0007669"/>
    <property type="project" value="TreeGrafter"/>
</dbReference>
<keyword evidence="2" id="KW-1133">Transmembrane helix</keyword>
<keyword evidence="2" id="KW-0812">Transmembrane</keyword>
<evidence type="ECO:0000256" key="1">
    <source>
        <dbReference type="ARBA" id="ARBA00022801"/>
    </source>
</evidence>
<evidence type="ECO:0000256" key="2">
    <source>
        <dbReference type="SAM" id="Phobius"/>
    </source>
</evidence>
<dbReference type="FunFam" id="1.20.144.10:FF:000026">
    <property type="entry name" value="Lipid phosphate phosphatase epsilon 2 chloroplastic"/>
    <property type="match status" value="1"/>
</dbReference>
<evidence type="ECO:0000259" key="3">
    <source>
        <dbReference type="SMART" id="SM00014"/>
    </source>
</evidence>
<dbReference type="Pfam" id="PF01569">
    <property type="entry name" value="PAP2"/>
    <property type="match status" value="1"/>
</dbReference>
<dbReference type="GO" id="GO:0047874">
    <property type="term" value="F:dolichyldiphosphatase activity"/>
    <property type="evidence" value="ECO:0007669"/>
    <property type="project" value="TreeGrafter"/>
</dbReference>
<dbReference type="GO" id="GO:0006487">
    <property type="term" value="P:protein N-linked glycosylation"/>
    <property type="evidence" value="ECO:0007669"/>
    <property type="project" value="TreeGrafter"/>
</dbReference>
<feature type="transmembrane region" description="Helical" evidence="2">
    <location>
        <begin position="182"/>
        <end position="199"/>
    </location>
</feature>
<dbReference type="Gene3D" id="1.20.144.10">
    <property type="entry name" value="Phosphatidic acid phosphatase type 2/haloperoxidase"/>
    <property type="match status" value="1"/>
</dbReference>
<reference evidence="4" key="1">
    <citation type="submission" date="2019-03" db="EMBL/GenBank/DDBJ databases">
        <authorList>
            <person name="Mank J."/>
            <person name="Almeida P."/>
        </authorList>
    </citation>
    <scope>NUCLEOTIDE SEQUENCE</scope>
    <source>
        <strain evidence="4">78183</strain>
    </source>
</reference>
<evidence type="ECO:0000313" key="4">
    <source>
        <dbReference type="EMBL" id="VFU61430.1"/>
    </source>
</evidence>
<dbReference type="InterPro" id="IPR000326">
    <property type="entry name" value="PAP2/HPO"/>
</dbReference>
<accession>A0A6N2N3Y8</accession>
<dbReference type="AlphaFoldDB" id="A0A6N2N3Y8"/>
<sequence length="279" mass="30446">MTTMTTLLPKPTIKSLHHGPCTLKQAKPISFLQFPASKSDFSGSKKKALSKTMTESVRISVSRRSCGGSSEERTGCFEQGAVIDGRNKFRSVFLAGGVEATLNCLVCVILCSHDAKAMWAALGSVVNSILSVILKRILNQERPDSASRSDPGMPSSHGQSIFFTVVFAILSVGEWLSVNEFTLIISASILAFGTYLTWLRVSRGLHTINQVVAGAAVGSIFSILWFWSWEALVLNAFISSLWVRMVVVMGAAVFCLAFLVYFDSLIMSVSVDYYKVDHP</sequence>
<proteinExistence type="predicted"/>
<dbReference type="EMBL" id="CAADRP010002118">
    <property type="protein sequence ID" value="VFU61430.1"/>
    <property type="molecule type" value="Genomic_DNA"/>
</dbReference>
<dbReference type="GO" id="GO:0005789">
    <property type="term" value="C:endoplasmic reticulum membrane"/>
    <property type="evidence" value="ECO:0007669"/>
    <property type="project" value="TreeGrafter"/>
</dbReference>
<feature type="domain" description="Phosphatidic acid phosphatase type 2/haloperoxidase" evidence="3">
    <location>
        <begin position="117"/>
        <end position="226"/>
    </location>
</feature>
<feature type="transmembrane region" description="Helical" evidence="2">
    <location>
        <begin position="159"/>
        <end position="176"/>
    </location>
</feature>
<feature type="transmembrane region" description="Helical" evidence="2">
    <location>
        <begin position="211"/>
        <end position="229"/>
    </location>
</feature>
<keyword evidence="1" id="KW-0378">Hydrolase</keyword>
<feature type="transmembrane region" description="Helical" evidence="2">
    <location>
        <begin position="241"/>
        <end position="262"/>
    </location>
</feature>
<dbReference type="PANTHER" id="PTHR11247">
    <property type="entry name" value="PALMITOYL-PROTEIN THIOESTERASE/DOLICHYLDIPHOSPHATASE 1"/>
    <property type="match status" value="1"/>
</dbReference>
<dbReference type="SMART" id="SM00014">
    <property type="entry name" value="acidPPc"/>
    <property type="match status" value="1"/>
</dbReference>
<dbReference type="PANTHER" id="PTHR11247:SF40">
    <property type="entry name" value="LIPID PHOSPHATE PHOSPHATASE EPSILON 1, CHLOROPLASTIC"/>
    <property type="match status" value="1"/>
</dbReference>
<feature type="transmembrane region" description="Helical" evidence="2">
    <location>
        <begin position="92"/>
        <end position="111"/>
    </location>
</feature>
<keyword evidence="2" id="KW-0472">Membrane</keyword>
<organism evidence="4">
    <name type="scientific">Salix viminalis</name>
    <name type="common">Common osier</name>
    <name type="synonym">Basket willow</name>
    <dbReference type="NCBI Taxonomy" id="40686"/>
    <lineage>
        <taxon>Eukaryota</taxon>
        <taxon>Viridiplantae</taxon>
        <taxon>Streptophyta</taxon>
        <taxon>Embryophyta</taxon>
        <taxon>Tracheophyta</taxon>
        <taxon>Spermatophyta</taxon>
        <taxon>Magnoliopsida</taxon>
        <taxon>eudicotyledons</taxon>
        <taxon>Gunneridae</taxon>
        <taxon>Pentapetalae</taxon>
        <taxon>rosids</taxon>
        <taxon>fabids</taxon>
        <taxon>Malpighiales</taxon>
        <taxon>Salicaceae</taxon>
        <taxon>Saliceae</taxon>
        <taxon>Salix</taxon>
    </lineage>
</organism>
<dbReference type="SUPFAM" id="SSF48317">
    <property type="entry name" value="Acid phosphatase/Vanadium-dependent haloperoxidase"/>
    <property type="match status" value="1"/>
</dbReference>
<protein>
    <recommendedName>
        <fullName evidence="3">Phosphatidic acid phosphatase type 2/haloperoxidase domain-containing protein</fullName>
    </recommendedName>
</protein>